<feature type="domain" description="Bromo" evidence="11">
    <location>
        <begin position="110"/>
        <end position="180"/>
    </location>
</feature>
<keyword evidence="5 8" id="KW-0103">Bromodomain</keyword>
<dbReference type="InterPro" id="IPR037382">
    <property type="entry name" value="Rsc/polybromo"/>
</dbReference>
<comment type="subcellular location">
    <subcellularLocation>
        <location evidence="1">Nucleus</location>
    </subcellularLocation>
</comment>
<dbReference type="GO" id="GO:0016586">
    <property type="term" value="C:RSC-type complex"/>
    <property type="evidence" value="ECO:0007669"/>
    <property type="project" value="InterPro"/>
</dbReference>
<dbReference type="Pfam" id="PF00439">
    <property type="entry name" value="Bromodomain"/>
    <property type="match status" value="1"/>
</dbReference>
<keyword evidence="6" id="KW-0804">Transcription</keyword>
<evidence type="ECO:0000256" key="3">
    <source>
        <dbReference type="ARBA" id="ARBA00022853"/>
    </source>
</evidence>
<dbReference type="PROSITE" id="PS00633">
    <property type="entry name" value="BROMODOMAIN_1"/>
    <property type="match status" value="1"/>
</dbReference>
<dbReference type="PANTHER" id="PTHR16062">
    <property type="entry name" value="SWI/SNF-RELATED"/>
    <property type="match status" value="1"/>
</dbReference>
<dbReference type="InParanoid" id="A0A3P8VZF9"/>
<protein>
    <submittedName>
        <fullName evidence="12">Probable global transcription activator SNF2L2</fullName>
    </submittedName>
</protein>
<dbReference type="InterPro" id="IPR018359">
    <property type="entry name" value="Bromodomain_CS"/>
</dbReference>
<feature type="chain" id="PRO_5018117614" evidence="10">
    <location>
        <begin position="22"/>
        <end position="271"/>
    </location>
</feature>
<dbReference type="Proteomes" id="UP000265120">
    <property type="component" value="Chromosome 14"/>
</dbReference>
<feature type="region of interest" description="Disordered" evidence="9">
    <location>
        <begin position="198"/>
        <end position="271"/>
    </location>
</feature>
<evidence type="ECO:0000256" key="6">
    <source>
        <dbReference type="ARBA" id="ARBA00023163"/>
    </source>
</evidence>
<dbReference type="OrthoDB" id="784962at2759"/>
<evidence type="ECO:0000256" key="2">
    <source>
        <dbReference type="ARBA" id="ARBA00022737"/>
    </source>
</evidence>
<dbReference type="InterPro" id="IPR001487">
    <property type="entry name" value="Bromodomain"/>
</dbReference>
<evidence type="ECO:0000259" key="11">
    <source>
        <dbReference type="PROSITE" id="PS50014"/>
    </source>
</evidence>
<evidence type="ECO:0000256" key="10">
    <source>
        <dbReference type="SAM" id="SignalP"/>
    </source>
</evidence>
<organism evidence="12 13">
    <name type="scientific">Cynoglossus semilaevis</name>
    <name type="common">Tongue sole</name>
    <dbReference type="NCBI Taxonomy" id="244447"/>
    <lineage>
        <taxon>Eukaryota</taxon>
        <taxon>Metazoa</taxon>
        <taxon>Chordata</taxon>
        <taxon>Craniata</taxon>
        <taxon>Vertebrata</taxon>
        <taxon>Euteleostomi</taxon>
        <taxon>Actinopterygii</taxon>
        <taxon>Neopterygii</taxon>
        <taxon>Teleostei</taxon>
        <taxon>Neoteleostei</taxon>
        <taxon>Acanthomorphata</taxon>
        <taxon>Carangaria</taxon>
        <taxon>Pleuronectiformes</taxon>
        <taxon>Pleuronectoidei</taxon>
        <taxon>Cynoglossidae</taxon>
        <taxon>Cynoglossinae</taxon>
        <taxon>Cynoglossus</taxon>
    </lineage>
</organism>
<feature type="signal peptide" evidence="10">
    <location>
        <begin position="1"/>
        <end position="21"/>
    </location>
</feature>
<dbReference type="PROSITE" id="PS50014">
    <property type="entry name" value="BROMODOMAIN_2"/>
    <property type="match status" value="1"/>
</dbReference>
<dbReference type="GO" id="GO:0003682">
    <property type="term" value="F:chromatin binding"/>
    <property type="evidence" value="ECO:0007669"/>
    <property type="project" value="TreeGrafter"/>
</dbReference>
<feature type="compositionally biased region" description="Basic and acidic residues" evidence="9">
    <location>
        <begin position="199"/>
        <end position="220"/>
    </location>
</feature>
<evidence type="ECO:0000256" key="5">
    <source>
        <dbReference type="ARBA" id="ARBA00023117"/>
    </source>
</evidence>
<dbReference type="SUPFAM" id="SSF47370">
    <property type="entry name" value="Bromodomain"/>
    <property type="match status" value="1"/>
</dbReference>
<dbReference type="RefSeq" id="XP_008323878.1">
    <property type="nucleotide sequence ID" value="XM_008325656.3"/>
</dbReference>
<dbReference type="GeneTree" id="ENSGT00940000154821"/>
<dbReference type="Ensembl" id="ENSCSET00000019933.1">
    <property type="protein sequence ID" value="ENSCSEP00000019694.1"/>
    <property type="gene ID" value="ENSCSEG00000012575.1"/>
</dbReference>
<dbReference type="InterPro" id="IPR036427">
    <property type="entry name" value="Bromodomain-like_sf"/>
</dbReference>
<keyword evidence="3" id="KW-0156">Chromatin regulator</keyword>
<dbReference type="STRING" id="244447.ENSCSEP00000019694"/>
<name>A0A3P8VZF9_CYNSE</name>
<keyword evidence="2" id="KW-0677">Repeat</keyword>
<reference evidence="12" key="2">
    <citation type="submission" date="2025-08" db="UniProtKB">
        <authorList>
            <consortium name="Ensembl"/>
        </authorList>
    </citation>
    <scope>IDENTIFICATION</scope>
</reference>
<dbReference type="SMART" id="SM00297">
    <property type="entry name" value="BROMO"/>
    <property type="match status" value="1"/>
</dbReference>
<proteinExistence type="predicted"/>
<reference evidence="12" key="3">
    <citation type="submission" date="2025-09" db="UniProtKB">
        <authorList>
            <consortium name="Ensembl"/>
        </authorList>
    </citation>
    <scope>IDENTIFICATION</scope>
</reference>
<dbReference type="GO" id="GO:0006338">
    <property type="term" value="P:chromatin remodeling"/>
    <property type="evidence" value="ECO:0007669"/>
    <property type="project" value="InterPro"/>
</dbReference>
<dbReference type="Gene3D" id="1.20.920.10">
    <property type="entry name" value="Bromodomain-like"/>
    <property type="match status" value="1"/>
</dbReference>
<accession>A0A3P8VZF9</accession>
<keyword evidence="10" id="KW-0732">Signal</keyword>
<keyword evidence="7" id="KW-0539">Nucleus</keyword>
<dbReference type="KEGG" id="csem:103389986"/>
<evidence type="ECO:0000256" key="8">
    <source>
        <dbReference type="PROSITE-ProRule" id="PRU00035"/>
    </source>
</evidence>
<dbReference type="PANTHER" id="PTHR16062:SF22">
    <property type="entry name" value="HISTONE-LYSINE N-METHYLTRANSFERASE ASH1L"/>
    <property type="match status" value="1"/>
</dbReference>
<evidence type="ECO:0000256" key="9">
    <source>
        <dbReference type="SAM" id="MobiDB-lite"/>
    </source>
</evidence>
<feature type="region of interest" description="Disordered" evidence="9">
    <location>
        <begin position="17"/>
        <end position="89"/>
    </location>
</feature>
<dbReference type="GeneID" id="103389986"/>
<dbReference type="AlphaFoldDB" id="A0A3P8VZF9"/>
<dbReference type="GO" id="GO:0006368">
    <property type="term" value="P:transcription elongation by RNA polymerase II"/>
    <property type="evidence" value="ECO:0007669"/>
    <property type="project" value="TreeGrafter"/>
</dbReference>
<dbReference type="OMA" id="DIYLLCH"/>
<sequence>MKRLAARRYAGLLILSPTAAADPDSQPAHCTQPIAGENGSLDDMEEDISLKKRKGEQQGEKVLQAGQVTGEKVKRKRGRPPAEKLPPNPPELTRTLNTLVDMVMNYRDGLGRQISKGFVQLPSKKEVPEYYELIRKPVDFRRIRERVRNHKYRSVGDLEKDIFLLCHNAQTYNLEGSQIYEDSIVIKSVFESAKQRIVTNEEQKETVSTSHGDDGGRAGEDQFIPSEVKPLPVHLNKGTKEERSRNTMAKRLHSNLDSDDNLEDNTTKDEG</sequence>
<evidence type="ECO:0000256" key="7">
    <source>
        <dbReference type="ARBA" id="ARBA00023242"/>
    </source>
</evidence>
<evidence type="ECO:0000256" key="4">
    <source>
        <dbReference type="ARBA" id="ARBA00023015"/>
    </source>
</evidence>
<evidence type="ECO:0000313" key="12">
    <source>
        <dbReference type="Ensembl" id="ENSCSEP00000019694.1"/>
    </source>
</evidence>
<keyword evidence="13" id="KW-1185">Reference proteome</keyword>
<evidence type="ECO:0000313" key="13">
    <source>
        <dbReference type="Proteomes" id="UP000265120"/>
    </source>
</evidence>
<dbReference type="FunFam" id="1.20.920.10:FF:000004">
    <property type="entry name" value="probable global transcription activator SNF2L2 isoform X1"/>
    <property type="match status" value="1"/>
</dbReference>
<evidence type="ECO:0000256" key="1">
    <source>
        <dbReference type="ARBA" id="ARBA00004123"/>
    </source>
</evidence>
<keyword evidence="4" id="KW-0805">Transcription regulation</keyword>
<reference evidence="12 13" key="1">
    <citation type="journal article" date="2014" name="Nat. Genet.">
        <title>Whole-genome sequence of a flatfish provides insights into ZW sex chromosome evolution and adaptation to a benthic lifestyle.</title>
        <authorList>
            <person name="Chen S."/>
            <person name="Zhang G."/>
            <person name="Shao C."/>
            <person name="Huang Q."/>
            <person name="Liu G."/>
            <person name="Zhang P."/>
            <person name="Song W."/>
            <person name="An N."/>
            <person name="Chalopin D."/>
            <person name="Volff J.N."/>
            <person name="Hong Y."/>
            <person name="Li Q."/>
            <person name="Sha Z."/>
            <person name="Zhou H."/>
            <person name="Xie M."/>
            <person name="Yu Q."/>
            <person name="Liu Y."/>
            <person name="Xiang H."/>
            <person name="Wang N."/>
            <person name="Wu K."/>
            <person name="Yang C."/>
            <person name="Zhou Q."/>
            <person name="Liao X."/>
            <person name="Yang L."/>
            <person name="Hu Q."/>
            <person name="Zhang J."/>
            <person name="Meng L."/>
            <person name="Jin L."/>
            <person name="Tian Y."/>
            <person name="Lian J."/>
            <person name="Yang J."/>
            <person name="Miao G."/>
            <person name="Liu S."/>
            <person name="Liang Z."/>
            <person name="Yan F."/>
            <person name="Li Y."/>
            <person name="Sun B."/>
            <person name="Zhang H."/>
            <person name="Zhang J."/>
            <person name="Zhu Y."/>
            <person name="Du M."/>
            <person name="Zhao Y."/>
            <person name="Schartl M."/>
            <person name="Tang Q."/>
            <person name="Wang J."/>
        </authorList>
    </citation>
    <scope>NUCLEOTIDE SEQUENCE</scope>
</reference>
<dbReference type="PRINTS" id="PR00503">
    <property type="entry name" value="BROMODOMAIN"/>
</dbReference>